<comment type="subcellular location">
    <subcellularLocation>
        <location evidence="1">Nucleus</location>
    </subcellularLocation>
</comment>
<evidence type="ECO:0000256" key="2">
    <source>
        <dbReference type="ARBA" id="ARBA00022553"/>
    </source>
</evidence>
<keyword evidence="7" id="KW-0539">Nucleus</keyword>
<dbReference type="GO" id="GO:0009736">
    <property type="term" value="P:cytokinin-activated signaling pathway"/>
    <property type="evidence" value="ECO:0007669"/>
    <property type="project" value="InterPro"/>
</dbReference>
<dbReference type="SUPFAM" id="SSF46689">
    <property type="entry name" value="Homeodomain-like"/>
    <property type="match status" value="1"/>
</dbReference>
<gene>
    <name evidence="12" type="ORF">Syun_008006</name>
</gene>
<dbReference type="InterPro" id="IPR045279">
    <property type="entry name" value="ARR-like"/>
</dbReference>
<protein>
    <recommendedName>
        <fullName evidence="14">Two-component response regulator</fullName>
    </recommendedName>
</protein>
<keyword evidence="4" id="KW-0805">Transcription regulation</keyword>
<dbReference type="Proteomes" id="UP001420932">
    <property type="component" value="Unassembled WGS sequence"/>
</dbReference>
<dbReference type="Pfam" id="PF00249">
    <property type="entry name" value="Myb_DNA-binding"/>
    <property type="match status" value="1"/>
</dbReference>
<keyword evidence="2 8" id="KW-0597">Phosphoprotein</keyword>
<evidence type="ECO:0000259" key="11">
    <source>
        <dbReference type="PROSITE" id="PS51294"/>
    </source>
</evidence>
<dbReference type="InterPro" id="IPR017930">
    <property type="entry name" value="Myb_dom"/>
</dbReference>
<dbReference type="InterPro" id="IPR009057">
    <property type="entry name" value="Homeodomain-like_sf"/>
</dbReference>
<evidence type="ECO:0000256" key="8">
    <source>
        <dbReference type="PROSITE-ProRule" id="PRU00169"/>
    </source>
</evidence>
<evidence type="ECO:0000256" key="7">
    <source>
        <dbReference type="ARBA" id="ARBA00023242"/>
    </source>
</evidence>
<evidence type="ECO:0000256" key="6">
    <source>
        <dbReference type="ARBA" id="ARBA00023163"/>
    </source>
</evidence>
<dbReference type="GO" id="GO:0005634">
    <property type="term" value="C:nucleus"/>
    <property type="evidence" value="ECO:0007669"/>
    <property type="project" value="UniProtKB-SubCell"/>
</dbReference>
<dbReference type="FunFam" id="1.10.10.60:FF:000007">
    <property type="entry name" value="Two-component response regulator"/>
    <property type="match status" value="1"/>
</dbReference>
<keyword evidence="3" id="KW-0902">Two-component regulatory system</keyword>
<feature type="domain" description="HTH myb-type" evidence="11">
    <location>
        <begin position="213"/>
        <end position="273"/>
    </location>
</feature>
<dbReference type="InterPro" id="IPR001789">
    <property type="entry name" value="Sig_transdc_resp-reg_receiver"/>
</dbReference>
<dbReference type="AlphaFoldDB" id="A0AAP0PZT8"/>
<dbReference type="PANTHER" id="PTHR43874">
    <property type="entry name" value="TWO-COMPONENT RESPONSE REGULATOR"/>
    <property type="match status" value="1"/>
</dbReference>
<dbReference type="EMBL" id="JBBNAF010000003">
    <property type="protein sequence ID" value="KAK9161665.1"/>
    <property type="molecule type" value="Genomic_DNA"/>
</dbReference>
<evidence type="ECO:0000313" key="13">
    <source>
        <dbReference type="Proteomes" id="UP001420932"/>
    </source>
</evidence>
<dbReference type="CDD" id="cd17584">
    <property type="entry name" value="REC_typeB_ARR-like"/>
    <property type="match status" value="1"/>
</dbReference>
<keyword evidence="5" id="KW-0010">Activator</keyword>
<evidence type="ECO:0000256" key="4">
    <source>
        <dbReference type="ARBA" id="ARBA00023015"/>
    </source>
</evidence>
<dbReference type="NCBIfam" id="TIGR01557">
    <property type="entry name" value="myb_SHAQKYF"/>
    <property type="match status" value="1"/>
</dbReference>
<dbReference type="InterPro" id="IPR006447">
    <property type="entry name" value="Myb_dom_plants"/>
</dbReference>
<dbReference type="SUPFAM" id="SSF52172">
    <property type="entry name" value="CheY-like"/>
    <property type="match status" value="1"/>
</dbReference>
<sequence length="629" mass="70417">MEDVIGVAASSASRKVYNNASSDDQIPEGLRVLVVDDDPTFLFTVEKMLKMWNYEVTTCTDSTVALSMLRENKGGFQIVMCDVHMPVMNGYKLLECISDLEIKIPVISYMNIFDLVVSADDKKDSVMKGIKHGACDYLIKPLHPEVIKHIWRYVVVKWKNSELEEFERSGNAMDANRRTAEDAVSDESWRSSKRRKEEEEEAEERDVDTSALKKPRVVWSENLHKQFVAAVNQLGIDKAVPKKILELMELMNVSGLTRENVASHLQKYRLYLKRRDGGSTQHHIGFNSPYMCPQEASFGHSSFDNLDIRSLAIPERDFVMPSAAIGRGMATLGDPSDADLVLHGHPTAIHHLPGEFLGASSPSGLDAMHCMDSSSVMMERVLQSRLRGQSLSGTGIQSPMGQLVHPNDIAGQVLERNLSVLNGRNAGYHSSPQSSSLVDYQMDEIVDLPGNAFPISTPADLPILQSTDVFVDGGRLEVKDPRGFTTSFETFSRLHQCRRQGYHEFNNVDLTFEASQHSNGVPQNVHCLPPVLSHQGFAYNEMMGEIRNVFTANKSTFRAENQLGTTRASSMRLTAGGIPEASCDNMVFARHVDQDVPMNIFKQQHERVEADDNEFDYDDYHYPSDDNHV</sequence>
<dbReference type="PROSITE" id="PS51294">
    <property type="entry name" value="HTH_MYB"/>
    <property type="match status" value="1"/>
</dbReference>
<evidence type="ECO:0000256" key="5">
    <source>
        <dbReference type="ARBA" id="ARBA00023159"/>
    </source>
</evidence>
<dbReference type="InterPro" id="IPR001005">
    <property type="entry name" value="SANT/Myb"/>
</dbReference>
<evidence type="ECO:0000256" key="3">
    <source>
        <dbReference type="ARBA" id="ARBA00023012"/>
    </source>
</evidence>
<evidence type="ECO:0008006" key="14">
    <source>
        <dbReference type="Google" id="ProtNLM"/>
    </source>
</evidence>
<name>A0AAP0PZT8_9MAGN</name>
<dbReference type="PROSITE" id="PS50110">
    <property type="entry name" value="RESPONSE_REGULATORY"/>
    <property type="match status" value="1"/>
</dbReference>
<reference evidence="12 13" key="1">
    <citation type="submission" date="2024-01" db="EMBL/GenBank/DDBJ databases">
        <title>Genome assemblies of Stephania.</title>
        <authorList>
            <person name="Yang L."/>
        </authorList>
    </citation>
    <scope>NUCLEOTIDE SEQUENCE [LARGE SCALE GENOMIC DNA]</scope>
    <source>
        <strain evidence="12">YNDBR</strain>
        <tissue evidence="12">Leaf</tissue>
    </source>
</reference>
<feature type="region of interest" description="Disordered" evidence="9">
    <location>
        <begin position="177"/>
        <end position="208"/>
    </location>
</feature>
<feature type="domain" description="Response regulatory" evidence="10">
    <location>
        <begin position="31"/>
        <end position="155"/>
    </location>
</feature>
<dbReference type="PANTHER" id="PTHR43874:SF67">
    <property type="entry name" value="TWO-COMPONENT RESPONSE REGULATOR ARR2"/>
    <property type="match status" value="1"/>
</dbReference>
<organism evidence="12 13">
    <name type="scientific">Stephania yunnanensis</name>
    <dbReference type="NCBI Taxonomy" id="152371"/>
    <lineage>
        <taxon>Eukaryota</taxon>
        <taxon>Viridiplantae</taxon>
        <taxon>Streptophyta</taxon>
        <taxon>Embryophyta</taxon>
        <taxon>Tracheophyta</taxon>
        <taxon>Spermatophyta</taxon>
        <taxon>Magnoliopsida</taxon>
        <taxon>Ranunculales</taxon>
        <taxon>Menispermaceae</taxon>
        <taxon>Menispermoideae</taxon>
        <taxon>Cissampelideae</taxon>
        <taxon>Stephania</taxon>
    </lineage>
</organism>
<dbReference type="Gene3D" id="1.10.10.60">
    <property type="entry name" value="Homeodomain-like"/>
    <property type="match status" value="1"/>
</dbReference>
<keyword evidence="6" id="KW-0804">Transcription</keyword>
<evidence type="ECO:0000256" key="1">
    <source>
        <dbReference type="ARBA" id="ARBA00004123"/>
    </source>
</evidence>
<keyword evidence="13" id="KW-1185">Reference proteome</keyword>
<dbReference type="InterPro" id="IPR011006">
    <property type="entry name" value="CheY-like_superfamily"/>
</dbReference>
<feature type="modified residue" description="4-aspartylphosphate" evidence="8">
    <location>
        <position position="82"/>
    </location>
</feature>
<dbReference type="Pfam" id="PF00072">
    <property type="entry name" value="Response_reg"/>
    <property type="match status" value="1"/>
</dbReference>
<proteinExistence type="predicted"/>
<evidence type="ECO:0000259" key="10">
    <source>
        <dbReference type="PROSITE" id="PS50110"/>
    </source>
</evidence>
<evidence type="ECO:0000313" key="12">
    <source>
        <dbReference type="EMBL" id="KAK9161665.1"/>
    </source>
</evidence>
<dbReference type="Gene3D" id="3.40.50.2300">
    <property type="match status" value="1"/>
</dbReference>
<dbReference type="GO" id="GO:0003677">
    <property type="term" value="F:DNA binding"/>
    <property type="evidence" value="ECO:0007669"/>
    <property type="project" value="InterPro"/>
</dbReference>
<evidence type="ECO:0000256" key="9">
    <source>
        <dbReference type="SAM" id="MobiDB-lite"/>
    </source>
</evidence>
<accession>A0AAP0PZT8</accession>
<comment type="caution">
    <text evidence="12">The sequence shown here is derived from an EMBL/GenBank/DDBJ whole genome shotgun (WGS) entry which is preliminary data.</text>
</comment>
<dbReference type="SMART" id="SM00448">
    <property type="entry name" value="REC"/>
    <property type="match status" value="1"/>
</dbReference>
<dbReference type="GO" id="GO:0000160">
    <property type="term" value="P:phosphorelay signal transduction system"/>
    <property type="evidence" value="ECO:0007669"/>
    <property type="project" value="UniProtKB-KW"/>
</dbReference>